<feature type="transmembrane region" description="Helical" evidence="1">
    <location>
        <begin position="49"/>
        <end position="66"/>
    </location>
</feature>
<dbReference type="OrthoDB" id="2082701at2"/>
<dbReference type="RefSeq" id="WP_038245604.1">
    <property type="nucleotide sequence ID" value="NZ_BNER01000006.1"/>
</dbReference>
<keyword evidence="1" id="KW-1133">Transmembrane helix</keyword>
<dbReference type="eggNOG" id="ENOG5032UZ0">
    <property type="taxonomic scope" value="Bacteria"/>
</dbReference>
<dbReference type="InterPro" id="IPR017259">
    <property type="entry name" value="UCP037672"/>
</dbReference>
<organism evidence="2 3">
    <name type="scientific">Virgibacillus massiliensis</name>
    <dbReference type="NCBI Taxonomy" id="1462526"/>
    <lineage>
        <taxon>Bacteria</taxon>
        <taxon>Bacillati</taxon>
        <taxon>Bacillota</taxon>
        <taxon>Bacilli</taxon>
        <taxon>Bacillales</taxon>
        <taxon>Bacillaceae</taxon>
        <taxon>Virgibacillus</taxon>
    </lineage>
</organism>
<reference evidence="2 3" key="1">
    <citation type="submission" date="2014-03" db="EMBL/GenBank/DDBJ databases">
        <authorList>
            <person name="Urmite Genomes U."/>
        </authorList>
    </citation>
    <scope>NUCLEOTIDE SEQUENCE [LARGE SCALE GENOMIC DNA]</scope>
    <source>
        <strain evidence="2 3">Vm-5</strain>
    </source>
</reference>
<dbReference type="Pfam" id="PF12650">
    <property type="entry name" value="DUF3784"/>
    <property type="match status" value="1"/>
</dbReference>
<protein>
    <recommendedName>
        <fullName evidence="4">DUF3784 domain-containing protein</fullName>
    </recommendedName>
</protein>
<dbReference type="STRING" id="1462526.BN990_02923"/>
<sequence>MIVLMFVIGLFIVLGILLINGKGSSLIAGYNTMPPEEKEKYDTVALCKFMGKMMFTLSFSMLFWVLSEAYEIGALFAFGLVLFIGIIVFMLIYVNTGNRFKK</sequence>
<comment type="caution">
    <text evidence="2">The sequence shown here is derived from an EMBL/GenBank/DDBJ whole genome shotgun (WGS) entry which is preliminary data.</text>
</comment>
<reference evidence="3" key="2">
    <citation type="submission" date="2014-05" db="EMBL/GenBank/DDBJ databases">
        <title>Draft genome sequence of Virgibacillus massiliensis Vm-5.</title>
        <authorList>
            <person name="Khelaifia S."/>
            <person name="Croce O."/>
            <person name="Lagier J.C."/>
            <person name="Raoult D."/>
        </authorList>
    </citation>
    <scope>NUCLEOTIDE SEQUENCE [LARGE SCALE GENOMIC DNA]</scope>
    <source>
        <strain evidence="3">Vm-5</strain>
    </source>
</reference>
<keyword evidence="1" id="KW-0812">Transmembrane</keyword>
<evidence type="ECO:0000313" key="3">
    <source>
        <dbReference type="Proteomes" id="UP000028875"/>
    </source>
</evidence>
<dbReference type="AlphaFoldDB" id="A0A024QED5"/>
<dbReference type="EMBL" id="CCDP010000002">
    <property type="protein sequence ID" value="CDQ40597.1"/>
    <property type="molecule type" value="Genomic_DNA"/>
</dbReference>
<feature type="transmembrane region" description="Helical" evidence="1">
    <location>
        <begin position="72"/>
        <end position="94"/>
    </location>
</feature>
<dbReference type="Proteomes" id="UP000028875">
    <property type="component" value="Unassembled WGS sequence"/>
</dbReference>
<feature type="transmembrane region" description="Helical" evidence="1">
    <location>
        <begin position="6"/>
        <end position="28"/>
    </location>
</feature>
<gene>
    <name evidence="2" type="ORF">BN990_02923</name>
</gene>
<evidence type="ECO:0008006" key="4">
    <source>
        <dbReference type="Google" id="ProtNLM"/>
    </source>
</evidence>
<accession>A0A024QED5</accession>
<evidence type="ECO:0000313" key="2">
    <source>
        <dbReference type="EMBL" id="CDQ40597.1"/>
    </source>
</evidence>
<proteinExistence type="predicted"/>
<keyword evidence="1" id="KW-0472">Membrane</keyword>
<keyword evidence="3" id="KW-1185">Reference proteome</keyword>
<name>A0A024QED5_9BACI</name>
<evidence type="ECO:0000256" key="1">
    <source>
        <dbReference type="SAM" id="Phobius"/>
    </source>
</evidence>